<evidence type="ECO:0000313" key="6">
    <source>
        <dbReference type="EMBL" id="PIA41954.1"/>
    </source>
</evidence>
<feature type="region of interest" description="Disordered" evidence="4">
    <location>
        <begin position="1"/>
        <end position="93"/>
    </location>
</feature>
<comment type="similarity">
    <text evidence="1 3">Belongs to the EXO70 family.</text>
</comment>
<feature type="region of interest" description="Disordered" evidence="4">
    <location>
        <begin position="514"/>
        <end position="536"/>
    </location>
</feature>
<dbReference type="Gene3D" id="1.20.1280.170">
    <property type="entry name" value="Exocyst complex component Exo70"/>
    <property type="match status" value="1"/>
</dbReference>
<evidence type="ECO:0000313" key="7">
    <source>
        <dbReference type="Proteomes" id="UP000230069"/>
    </source>
</evidence>
<accession>A0A2G5DEP0</accession>
<dbReference type="FunFam" id="1.20.1280.170:FF:000003">
    <property type="entry name" value="Exocyst subunit Exo70 family protein"/>
    <property type="match status" value="1"/>
</dbReference>
<dbReference type="GO" id="GO:0005546">
    <property type="term" value="F:phosphatidylinositol-4,5-bisphosphate binding"/>
    <property type="evidence" value="ECO:0007669"/>
    <property type="project" value="InterPro"/>
</dbReference>
<feature type="compositionally biased region" description="Low complexity" evidence="4">
    <location>
        <begin position="262"/>
        <end position="272"/>
    </location>
</feature>
<evidence type="ECO:0000259" key="5">
    <source>
        <dbReference type="Pfam" id="PF03081"/>
    </source>
</evidence>
<dbReference type="Pfam" id="PF20669">
    <property type="entry name" value="Exo70_N"/>
    <property type="match status" value="1"/>
</dbReference>
<evidence type="ECO:0000256" key="4">
    <source>
        <dbReference type="SAM" id="MobiDB-lite"/>
    </source>
</evidence>
<dbReference type="AlphaFoldDB" id="A0A2G5DEP0"/>
<dbReference type="EMBL" id="KZ305038">
    <property type="protein sequence ID" value="PIA41954.1"/>
    <property type="molecule type" value="Genomic_DNA"/>
</dbReference>
<feature type="compositionally biased region" description="Basic and acidic residues" evidence="4">
    <location>
        <begin position="51"/>
        <end position="62"/>
    </location>
</feature>
<dbReference type="SUPFAM" id="SSF74788">
    <property type="entry name" value="Cullin repeat-like"/>
    <property type="match status" value="1"/>
</dbReference>
<evidence type="ECO:0000256" key="1">
    <source>
        <dbReference type="ARBA" id="ARBA00006756"/>
    </source>
</evidence>
<proteinExistence type="inferred from homology"/>
<dbReference type="FunCoup" id="A0A2G5DEP0">
    <property type="interactions" value="2518"/>
</dbReference>
<dbReference type="Pfam" id="PF03081">
    <property type="entry name" value="Exo70_C"/>
    <property type="match status" value="1"/>
</dbReference>
<feature type="region of interest" description="Disordered" evidence="4">
    <location>
        <begin position="217"/>
        <end position="279"/>
    </location>
</feature>
<organism evidence="6 7">
    <name type="scientific">Aquilegia coerulea</name>
    <name type="common">Rocky mountain columbine</name>
    <dbReference type="NCBI Taxonomy" id="218851"/>
    <lineage>
        <taxon>Eukaryota</taxon>
        <taxon>Viridiplantae</taxon>
        <taxon>Streptophyta</taxon>
        <taxon>Embryophyta</taxon>
        <taxon>Tracheophyta</taxon>
        <taxon>Spermatophyta</taxon>
        <taxon>Magnoliopsida</taxon>
        <taxon>Ranunculales</taxon>
        <taxon>Ranunculaceae</taxon>
        <taxon>Thalictroideae</taxon>
        <taxon>Aquilegia</taxon>
    </lineage>
</organism>
<keyword evidence="7" id="KW-1185">Reference proteome</keyword>
<dbReference type="GO" id="GO:0015031">
    <property type="term" value="P:protein transport"/>
    <property type="evidence" value="ECO:0007669"/>
    <property type="project" value="UniProtKB-KW"/>
</dbReference>
<dbReference type="InParanoid" id="A0A2G5DEP0"/>
<dbReference type="GO" id="GO:0006887">
    <property type="term" value="P:exocytosis"/>
    <property type="evidence" value="ECO:0007669"/>
    <property type="project" value="UniProtKB-KW"/>
</dbReference>
<dbReference type="InterPro" id="IPR046364">
    <property type="entry name" value="Exo70_C"/>
</dbReference>
<protein>
    <recommendedName>
        <fullName evidence="3">Exocyst subunit Exo70 family protein</fullName>
    </recommendedName>
</protein>
<dbReference type="STRING" id="218851.A0A2G5DEP0"/>
<comment type="function">
    <text evidence="3">Component of the exocyst complex.</text>
</comment>
<dbReference type="PANTHER" id="PTHR12542">
    <property type="entry name" value="EXOCYST COMPLEX PROTEIN EXO70"/>
    <property type="match status" value="1"/>
</dbReference>
<gene>
    <name evidence="6" type="ORF">AQUCO_02100061v1</name>
</gene>
<reference evidence="6 7" key="1">
    <citation type="submission" date="2017-09" db="EMBL/GenBank/DDBJ databases">
        <title>WGS assembly of Aquilegia coerulea Goldsmith.</title>
        <authorList>
            <person name="Hodges S."/>
            <person name="Kramer E."/>
            <person name="Nordborg M."/>
            <person name="Tomkins J."/>
            <person name="Borevitz J."/>
            <person name="Derieg N."/>
            <person name="Yan J."/>
            <person name="Mihaltcheva S."/>
            <person name="Hayes R.D."/>
            <person name="Rokhsar D."/>
        </authorList>
    </citation>
    <scope>NUCLEOTIDE SEQUENCE [LARGE SCALE GENOMIC DNA]</scope>
    <source>
        <strain evidence="7">cv. Goldsmith</strain>
    </source>
</reference>
<dbReference type="InterPro" id="IPR016159">
    <property type="entry name" value="Cullin_repeat-like_dom_sf"/>
</dbReference>
<dbReference type="Proteomes" id="UP000230069">
    <property type="component" value="Unassembled WGS sequence"/>
</dbReference>
<evidence type="ECO:0000256" key="3">
    <source>
        <dbReference type="RuleBase" id="RU365026"/>
    </source>
</evidence>
<keyword evidence="3" id="KW-0653">Protein transport</keyword>
<feature type="compositionally biased region" description="Polar residues" evidence="4">
    <location>
        <begin position="519"/>
        <end position="536"/>
    </location>
</feature>
<sequence>MDKNHPEKSVSFSNNNNNNNNTRGEEAKSSSSDSATTTDPSSIPPPDYSSEDSKSDAHHPETILEEEETPFSLDDPTTIDVSNGRSSSSSDFDTNLLKLSEEVDQFLSTLSQNDNGDDDNKKPPEIPDSVEKFAKLVQVEIVKCVSGDVSSKLFYEPEEEPEITIFDSVDKISKLTNALSEFTSEKEIVSLVNFTSTVLQRAMAFLEEEFRSLLDINPRSSNADSTDLKSKRSTNSDSNDLKSKRSSSHSFTDPDRCPLPPQQQQQQQSSENNSEEEDFPGYSMETVMNLKKIAAAMISSGYETECCQVYSFVRRNAIEQSLNKLGFEKISIDDVQKMQWESLEGEIVTWIKVIKQCVNVYFPGERKLSKQVFSENPSVSSEIFSNLTRNVVLQLLNFAEAVGMTKRSAEKLFKFLDMYETLRDLNPTMDELFAGDTTHQMRAETQSARSRLGEAAVMIFCDLENSIKSDAGKTPVPGGAVHPLTRYTVNYIKYACEYKDTLEQVFQEHRNILADDTSPPESETDAANNNNDNQPVQQSPFVEQLITVMDLLDSNLEAKSKLYKDLSLSYIFLMNNGRYIMQKIKGSPDIYHLLGSTWSRKRSSDLRQYHKNYQRETWSKVLGCLKDEGLQVNGKIQKPVLKERFKSFNAMFDEIHKTQSTWIVSDEQLQSELQVSISAVIIPAYRSFLGRFRQYLDAGRQTEKYIKFGPEDIESCIDQLFDGKRKT</sequence>
<feature type="domain" description="Exocyst complex subunit Exo70 C-terminal" evidence="5">
    <location>
        <begin position="349"/>
        <end position="719"/>
    </location>
</feature>
<dbReference type="PANTHER" id="PTHR12542:SF127">
    <property type="entry name" value="EXOCYST COMPLEX COMPONENT EXO70C1"/>
    <property type="match status" value="1"/>
</dbReference>
<keyword evidence="3" id="KW-0268">Exocytosis</keyword>
<keyword evidence="2 3" id="KW-0813">Transport</keyword>
<dbReference type="InterPro" id="IPR004140">
    <property type="entry name" value="Exo70"/>
</dbReference>
<name>A0A2G5DEP0_AQUCA</name>
<dbReference type="OrthoDB" id="1922221at2759"/>
<dbReference type="GO" id="GO:0000145">
    <property type="term" value="C:exocyst"/>
    <property type="evidence" value="ECO:0007669"/>
    <property type="project" value="InterPro"/>
</dbReference>
<feature type="compositionally biased region" description="Low complexity" evidence="4">
    <location>
        <begin position="29"/>
        <end position="41"/>
    </location>
</feature>
<evidence type="ECO:0000256" key="2">
    <source>
        <dbReference type="ARBA" id="ARBA00022448"/>
    </source>
</evidence>